<accession>A0AAV9N3P9</accession>
<organism evidence="1 2">
    <name type="scientific">Exophiala bonariae</name>
    <dbReference type="NCBI Taxonomy" id="1690606"/>
    <lineage>
        <taxon>Eukaryota</taxon>
        <taxon>Fungi</taxon>
        <taxon>Dikarya</taxon>
        <taxon>Ascomycota</taxon>
        <taxon>Pezizomycotina</taxon>
        <taxon>Eurotiomycetes</taxon>
        <taxon>Chaetothyriomycetidae</taxon>
        <taxon>Chaetothyriales</taxon>
        <taxon>Herpotrichiellaceae</taxon>
        <taxon>Exophiala</taxon>
    </lineage>
</organism>
<keyword evidence="2" id="KW-1185">Reference proteome</keyword>
<sequence>MSQQPPCSILSAAIILPAIKSVKQQKALNYYGSVQSSITIEASKFLASVTDIVETEAVSTIESFLLATQNDCVGDADQKNACWLTIRATAPSDAFEVPRWHQDGRMFPCDEGREDITRSKYALTMLGPTTLMLHPDTQIFRTFHEGEFKHYWWLQTSNNHEPTEEEEDQAIEALRYWLYEELEEAPQLQVKDGEVVRFSWGRKESPIHSEPDLISDRVFMTVLYGSETELRGMCEWRNAMYGEFDWE</sequence>
<dbReference type="RefSeq" id="XP_064702977.1">
    <property type="nucleotide sequence ID" value="XM_064850090.1"/>
</dbReference>
<dbReference type="GeneID" id="89974701"/>
<evidence type="ECO:0000313" key="1">
    <source>
        <dbReference type="EMBL" id="KAK5047433.1"/>
    </source>
</evidence>
<comment type="caution">
    <text evidence="1">The sequence shown here is derived from an EMBL/GenBank/DDBJ whole genome shotgun (WGS) entry which is preliminary data.</text>
</comment>
<dbReference type="AlphaFoldDB" id="A0AAV9N3P9"/>
<evidence type="ECO:0000313" key="2">
    <source>
        <dbReference type="Proteomes" id="UP001358417"/>
    </source>
</evidence>
<name>A0AAV9N3P9_9EURO</name>
<evidence type="ECO:0008006" key="3">
    <source>
        <dbReference type="Google" id="ProtNLM"/>
    </source>
</evidence>
<dbReference type="Proteomes" id="UP001358417">
    <property type="component" value="Unassembled WGS sequence"/>
</dbReference>
<gene>
    <name evidence="1" type="ORF">LTR84_006529</name>
</gene>
<reference evidence="1 2" key="1">
    <citation type="submission" date="2023-08" db="EMBL/GenBank/DDBJ databases">
        <title>Black Yeasts Isolated from many extreme environments.</title>
        <authorList>
            <person name="Coleine C."/>
            <person name="Stajich J.E."/>
            <person name="Selbmann L."/>
        </authorList>
    </citation>
    <scope>NUCLEOTIDE SEQUENCE [LARGE SCALE GENOMIC DNA]</scope>
    <source>
        <strain evidence="1 2">CCFEE 5792</strain>
    </source>
</reference>
<protein>
    <recommendedName>
        <fullName evidence="3">HNH nuclease domain-containing protein</fullName>
    </recommendedName>
</protein>
<proteinExistence type="predicted"/>
<dbReference type="EMBL" id="JAVRRD010000025">
    <property type="protein sequence ID" value="KAK5047433.1"/>
    <property type="molecule type" value="Genomic_DNA"/>
</dbReference>